<accession>A0ABN9GGN2</accession>
<comment type="caution">
    <text evidence="1">The sequence shown here is derived from an EMBL/GenBank/DDBJ whole genome shotgun (WGS) entry which is preliminary data.</text>
</comment>
<organism evidence="1 2">
    <name type="scientific">Staurois parvus</name>
    <dbReference type="NCBI Taxonomy" id="386267"/>
    <lineage>
        <taxon>Eukaryota</taxon>
        <taxon>Metazoa</taxon>
        <taxon>Chordata</taxon>
        <taxon>Craniata</taxon>
        <taxon>Vertebrata</taxon>
        <taxon>Euteleostomi</taxon>
        <taxon>Amphibia</taxon>
        <taxon>Batrachia</taxon>
        <taxon>Anura</taxon>
        <taxon>Neobatrachia</taxon>
        <taxon>Ranoidea</taxon>
        <taxon>Ranidae</taxon>
        <taxon>Staurois</taxon>
    </lineage>
</organism>
<evidence type="ECO:0000313" key="1">
    <source>
        <dbReference type="EMBL" id="CAI9608606.1"/>
    </source>
</evidence>
<name>A0ABN9GGN2_9NEOB</name>
<evidence type="ECO:0000313" key="2">
    <source>
        <dbReference type="Proteomes" id="UP001162483"/>
    </source>
</evidence>
<sequence>MGTDCKHRWALLAAWGCTDHQDTDDLCPDDQYSR</sequence>
<dbReference type="EMBL" id="CATNWA010018637">
    <property type="protein sequence ID" value="CAI9608606.1"/>
    <property type="molecule type" value="Genomic_DNA"/>
</dbReference>
<reference evidence="1" key="1">
    <citation type="submission" date="2023-05" db="EMBL/GenBank/DDBJ databases">
        <authorList>
            <person name="Stuckert A."/>
        </authorList>
    </citation>
    <scope>NUCLEOTIDE SEQUENCE</scope>
</reference>
<keyword evidence="2" id="KW-1185">Reference proteome</keyword>
<dbReference type="Proteomes" id="UP001162483">
    <property type="component" value="Unassembled WGS sequence"/>
</dbReference>
<proteinExistence type="predicted"/>
<protein>
    <submittedName>
        <fullName evidence="1">Uncharacterized protein</fullName>
    </submittedName>
</protein>
<gene>
    <name evidence="1" type="ORF">SPARVUS_LOCUS14130391</name>
</gene>